<dbReference type="PANTHER" id="PTHR30336">
    <property type="entry name" value="INNER MEMBRANE PROTEIN, PROBABLE PERMEASE"/>
    <property type="match status" value="1"/>
</dbReference>
<protein>
    <submittedName>
        <fullName evidence="1">DUF218 domain-containing protein</fullName>
    </submittedName>
</protein>
<evidence type="ECO:0000313" key="3">
    <source>
        <dbReference type="Proteomes" id="UP001642464"/>
    </source>
</evidence>
<reference evidence="1 3" key="1">
    <citation type="submission" date="2024-02" db="EMBL/GenBank/DDBJ databases">
        <authorList>
            <person name="Chen Y."/>
            <person name="Shah S."/>
            <person name="Dougan E. K."/>
            <person name="Thang M."/>
            <person name="Chan C."/>
        </authorList>
    </citation>
    <scope>NUCLEOTIDE SEQUENCE [LARGE SCALE GENOMIC DNA]</scope>
</reference>
<dbReference type="Gene3D" id="3.40.50.620">
    <property type="entry name" value="HUPs"/>
    <property type="match status" value="1"/>
</dbReference>
<sequence>MRCRVTRVRTGFAMVSITAAVLLVLFPLKSLALHARNEVKHAGQAGIPWDLQNKLPPWMTSITEGSHQAVAVLLGQSLKPDGSAPQVLLDRAHMAKKLLDEGTVVKVIVSGADPAGVGHTEASLTAHVLTQVGVPLDAILQESQATTTAENAWFMLRWIPKNTGRVVIITSDFHMARATYIFQEVFAHFYQTMEDTYRDDPRWKSASKRYPRLELVQAPTASFCGSDASLNRDNDPKADINSYSLAKRARDELRFLASGEVTNSLYGEPLSHILYVWPIQINVTQDPNNNQTYHTALAQSMTVAEALCQCVSPPSRDGAAAVPYPLSFPIAESSRKPSEWHEICPEVRTVMA</sequence>
<evidence type="ECO:0000313" key="1">
    <source>
        <dbReference type="EMBL" id="CAK8995648.1"/>
    </source>
</evidence>
<dbReference type="PANTHER" id="PTHR30336:SF20">
    <property type="entry name" value="DUF218 DOMAIN-CONTAINING PROTEIN"/>
    <property type="match status" value="1"/>
</dbReference>
<dbReference type="EMBL" id="CAXAMM010002314">
    <property type="protein sequence ID" value="CAK8995699.1"/>
    <property type="molecule type" value="Genomic_DNA"/>
</dbReference>
<dbReference type="EMBL" id="CAXAMM010002303">
    <property type="protein sequence ID" value="CAK8995648.1"/>
    <property type="molecule type" value="Genomic_DNA"/>
</dbReference>
<dbReference type="CDD" id="cd06259">
    <property type="entry name" value="YdcF-like"/>
    <property type="match status" value="1"/>
</dbReference>
<dbReference type="InterPro" id="IPR003848">
    <property type="entry name" value="DUF218"/>
</dbReference>
<name>A0ABP0I0A4_9DINO</name>
<evidence type="ECO:0000313" key="2">
    <source>
        <dbReference type="EMBL" id="CAK8995699.1"/>
    </source>
</evidence>
<dbReference type="InterPro" id="IPR014729">
    <property type="entry name" value="Rossmann-like_a/b/a_fold"/>
</dbReference>
<dbReference type="Pfam" id="PF02698">
    <property type="entry name" value="DUF218"/>
    <property type="match status" value="1"/>
</dbReference>
<accession>A0ABP0I0A4</accession>
<comment type="caution">
    <text evidence="1">The sequence shown here is derived from an EMBL/GenBank/DDBJ whole genome shotgun (WGS) entry which is preliminary data.</text>
</comment>
<organism evidence="1 3">
    <name type="scientific">Durusdinium trenchii</name>
    <dbReference type="NCBI Taxonomy" id="1381693"/>
    <lineage>
        <taxon>Eukaryota</taxon>
        <taxon>Sar</taxon>
        <taxon>Alveolata</taxon>
        <taxon>Dinophyceae</taxon>
        <taxon>Suessiales</taxon>
        <taxon>Symbiodiniaceae</taxon>
        <taxon>Durusdinium</taxon>
    </lineage>
</organism>
<proteinExistence type="predicted"/>
<keyword evidence="3" id="KW-1185">Reference proteome</keyword>
<dbReference type="Proteomes" id="UP001642464">
    <property type="component" value="Unassembled WGS sequence"/>
</dbReference>
<gene>
    <name evidence="1" type="ORF">SCF082_LOCUS4449</name>
    <name evidence="2" type="ORF">SCF082_LOCUS4468</name>
</gene>
<dbReference type="InterPro" id="IPR051599">
    <property type="entry name" value="Cell_Envelope_Assoc"/>
</dbReference>